<gene>
    <name evidence="1" type="ORF">AMJ83_03810</name>
</gene>
<proteinExistence type="predicted"/>
<dbReference type="EMBL" id="LJUJ01000005">
    <property type="protein sequence ID" value="KPK64131.1"/>
    <property type="molecule type" value="Genomic_DNA"/>
</dbReference>
<accession>A0A0S8FTS6</accession>
<comment type="caution">
    <text evidence="1">The sequence shown here is derived from an EMBL/GenBank/DDBJ whole genome shotgun (WGS) entry which is preliminary data.</text>
</comment>
<protein>
    <recommendedName>
        <fullName evidence="3">Pili assembly chaperone N-terminal domain-containing protein</fullName>
    </recommendedName>
</protein>
<evidence type="ECO:0000313" key="1">
    <source>
        <dbReference type="EMBL" id="KPK64131.1"/>
    </source>
</evidence>
<evidence type="ECO:0000313" key="2">
    <source>
        <dbReference type="Proteomes" id="UP000051373"/>
    </source>
</evidence>
<dbReference type="Proteomes" id="UP000051373">
    <property type="component" value="Unassembled WGS sequence"/>
</dbReference>
<dbReference type="STRING" id="1703779.AMJ83_03810"/>
<dbReference type="AlphaFoldDB" id="A0A0S8FTS6"/>
<sequence>MNIIYFFLIGYLGFTVGPAKVEKALIGAETITEVFEVQNFTNDSLRIVVEFEDFDINKLGEVTFYPGGYFANSLAPRAVVNPEEFVIPPKDVENVRVTFRLDRSSGIPEYYGMMLFKSRPIPTRYAASIAVAGEVGVPIYYAIPEYAVRDASFDSLSVVNDTLEIVLHNTGNVHLRAKGEALIRTFDDKLVQKDSLPEIVIMSRKQRKLKIGLKKPLAPGSYAAEVIFDYGAIELLMGERRFRK</sequence>
<organism evidence="1 2">
    <name type="scientific">candidate division WOR_3 bacterium SM23_42</name>
    <dbReference type="NCBI Taxonomy" id="1703779"/>
    <lineage>
        <taxon>Bacteria</taxon>
        <taxon>Bacteria division WOR-3</taxon>
    </lineage>
</organism>
<reference evidence="1 2" key="1">
    <citation type="journal article" date="2015" name="Microbiome">
        <title>Genomic resolution of linkages in carbon, nitrogen, and sulfur cycling among widespread estuary sediment bacteria.</title>
        <authorList>
            <person name="Baker B.J."/>
            <person name="Lazar C.S."/>
            <person name="Teske A.P."/>
            <person name="Dick G.J."/>
        </authorList>
    </citation>
    <scope>NUCLEOTIDE SEQUENCE [LARGE SCALE GENOMIC DNA]</scope>
    <source>
        <strain evidence="1">SM23_42</strain>
    </source>
</reference>
<evidence type="ECO:0008006" key="3">
    <source>
        <dbReference type="Google" id="ProtNLM"/>
    </source>
</evidence>
<name>A0A0S8FTS6_UNCW3</name>